<feature type="compositionally biased region" description="Basic and acidic residues" evidence="1">
    <location>
        <begin position="103"/>
        <end position="131"/>
    </location>
</feature>
<dbReference type="EMBL" id="JAWZYT010000753">
    <property type="protein sequence ID" value="KAK4319438.1"/>
    <property type="molecule type" value="Genomic_DNA"/>
</dbReference>
<sequence>MEQRNCVDRDCTVEWLEVGEGLADLVFLQCREEGCTTVPARRLWRNLEDTLQYIRPRWVLEALREKICNGDDDRELDQQTYQNCLLEWLHENATDLQQLTGKSDGDNKNEGDCDNGDKNESDSKNGDKNGNTDDYPNCNTKTTDFDDTCDNNTTIQDHKSGSNIKDDDGEDKSYWKTSTPNSHPSGISSSNTNNDDYSNLSNINRQHSANNTASFFLSSSNGGVLSGDVLEAREEGAVADVIGVEKVVVVVGTRDGDSKVETVKDECSEIGLLVDENSEVETVKDEVDELGSLVNREVEVERLGNSDCGLQSDVDVEDIHFGQLMDDVDGGGTFGGDPVFRDVNDVEVEGRTTVDDNVLFWEVTANGSDVTFGAVTTDETGDNTIEGKNITTTGVMALGEEREKDDNKKKVTAVAENVIVDEEAISSKWLTSSDGEDKDDVALDRVRPTGAENVVMEEMPTLVNKDDFIVCGITVVEDKDDDVFKGVMNTKERVNTSIDKDVLIKELSGVEDVLVQEVSTGSIEDEDGALKWISCIEHQEDIGTPVESDDGIMKAIADHEDFGTLVANFTDPVASDDGVMDAIEHHKDLTDPTFLSPEQQDDVTTIPGGDDTPLPYLGDGDLDLPRTQDLW</sequence>
<name>A0AAE1Q3W5_9EUCA</name>
<evidence type="ECO:0000313" key="3">
    <source>
        <dbReference type="Proteomes" id="UP001292094"/>
    </source>
</evidence>
<feature type="region of interest" description="Disordered" evidence="1">
    <location>
        <begin position="588"/>
        <end position="622"/>
    </location>
</feature>
<evidence type="ECO:0000313" key="2">
    <source>
        <dbReference type="EMBL" id="KAK4319438.1"/>
    </source>
</evidence>
<gene>
    <name evidence="2" type="ORF">Pmani_009617</name>
</gene>
<feature type="compositionally biased region" description="Polar residues" evidence="1">
    <location>
        <begin position="175"/>
        <end position="187"/>
    </location>
</feature>
<accession>A0AAE1Q3W5</accession>
<evidence type="ECO:0000256" key="1">
    <source>
        <dbReference type="SAM" id="MobiDB-lite"/>
    </source>
</evidence>
<proteinExistence type="predicted"/>
<protein>
    <submittedName>
        <fullName evidence="2">Uncharacterized protein</fullName>
    </submittedName>
</protein>
<feature type="compositionally biased region" description="Low complexity" evidence="1">
    <location>
        <begin position="607"/>
        <end position="619"/>
    </location>
</feature>
<comment type="caution">
    <text evidence="2">The sequence shown here is derived from an EMBL/GenBank/DDBJ whole genome shotgun (WGS) entry which is preliminary data.</text>
</comment>
<feature type="region of interest" description="Disordered" evidence="1">
    <location>
        <begin position="99"/>
        <end position="203"/>
    </location>
</feature>
<feature type="compositionally biased region" description="Basic and acidic residues" evidence="1">
    <location>
        <begin position="156"/>
        <end position="174"/>
    </location>
</feature>
<dbReference type="Proteomes" id="UP001292094">
    <property type="component" value="Unassembled WGS sequence"/>
</dbReference>
<reference evidence="2" key="1">
    <citation type="submission" date="2023-11" db="EMBL/GenBank/DDBJ databases">
        <title>Genome assemblies of two species of porcelain crab, Petrolisthes cinctipes and Petrolisthes manimaculis (Anomura: Porcellanidae).</title>
        <authorList>
            <person name="Angst P."/>
        </authorList>
    </citation>
    <scope>NUCLEOTIDE SEQUENCE</scope>
    <source>
        <strain evidence="2">PB745_02</strain>
        <tissue evidence="2">Gill</tissue>
    </source>
</reference>
<organism evidence="2 3">
    <name type="scientific">Petrolisthes manimaculis</name>
    <dbReference type="NCBI Taxonomy" id="1843537"/>
    <lineage>
        <taxon>Eukaryota</taxon>
        <taxon>Metazoa</taxon>
        <taxon>Ecdysozoa</taxon>
        <taxon>Arthropoda</taxon>
        <taxon>Crustacea</taxon>
        <taxon>Multicrustacea</taxon>
        <taxon>Malacostraca</taxon>
        <taxon>Eumalacostraca</taxon>
        <taxon>Eucarida</taxon>
        <taxon>Decapoda</taxon>
        <taxon>Pleocyemata</taxon>
        <taxon>Anomura</taxon>
        <taxon>Galatheoidea</taxon>
        <taxon>Porcellanidae</taxon>
        <taxon>Petrolisthes</taxon>
    </lineage>
</organism>
<feature type="compositionally biased region" description="Low complexity" evidence="1">
    <location>
        <begin position="188"/>
        <end position="202"/>
    </location>
</feature>
<dbReference type="AlphaFoldDB" id="A0AAE1Q3W5"/>
<keyword evidence="3" id="KW-1185">Reference proteome</keyword>